<comment type="similarity">
    <text evidence="1">Belongs to the Nudix hydrolase family.</text>
</comment>
<dbReference type="CDD" id="cd18873">
    <property type="entry name" value="NUDIX_NadM_like"/>
    <property type="match status" value="1"/>
</dbReference>
<reference evidence="4" key="1">
    <citation type="submission" date="2023-07" db="EMBL/GenBank/DDBJ databases">
        <title>Whole genome shotgun sequence of Streptomyces nojiriensis NBRC 13794.</title>
        <authorList>
            <person name="Komaki H."/>
            <person name="Tamura T."/>
        </authorList>
    </citation>
    <scope>NUCLEOTIDE SEQUENCE [LARGE SCALE GENOMIC DNA]</scope>
    <source>
        <strain evidence="4">NBRC 13794</strain>
    </source>
</reference>
<evidence type="ECO:0000259" key="2">
    <source>
        <dbReference type="PROSITE" id="PS51462"/>
    </source>
</evidence>
<sequence length="164" mass="17656">MRLPRSTAPRLTSRGDIPMTETMPETIRYTADVVCIRGGDVLVIERGWPPHQGRLALPGGHVDAGETSREAAARELLEETCVHVPADSLVLVGVYDAPERDPRGRYVTAAYAATVPDDTTATAGDDAAAVRWVPLDAPGSLAFDHGEIVRAAWRRHLAANHPTC</sequence>
<evidence type="ECO:0000313" key="3">
    <source>
        <dbReference type="EMBL" id="GHI70497.1"/>
    </source>
</evidence>
<organism evidence="3 4">
    <name type="scientific">Streptomyces nojiriensis</name>
    <dbReference type="NCBI Taxonomy" id="66374"/>
    <lineage>
        <taxon>Bacteria</taxon>
        <taxon>Bacillati</taxon>
        <taxon>Actinomycetota</taxon>
        <taxon>Actinomycetes</taxon>
        <taxon>Kitasatosporales</taxon>
        <taxon>Streptomycetaceae</taxon>
        <taxon>Streptomyces</taxon>
    </lineage>
</organism>
<comment type="caution">
    <text evidence="3">The sequence shown here is derived from an EMBL/GenBank/DDBJ whole genome shotgun (WGS) entry which is preliminary data.</text>
</comment>
<dbReference type="Pfam" id="PF00293">
    <property type="entry name" value="NUDIX"/>
    <property type="match status" value="1"/>
</dbReference>
<dbReference type="GO" id="GO:0016787">
    <property type="term" value="F:hydrolase activity"/>
    <property type="evidence" value="ECO:0007669"/>
    <property type="project" value="UniProtKB-KW"/>
</dbReference>
<keyword evidence="4" id="KW-1185">Reference proteome</keyword>
<name>A0ABQ3SQT6_9ACTN</name>
<gene>
    <name evidence="3" type="ORF">Snoj_44150</name>
</gene>
<dbReference type="InterPro" id="IPR015797">
    <property type="entry name" value="NUDIX_hydrolase-like_dom_sf"/>
</dbReference>
<dbReference type="Proteomes" id="UP000613974">
    <property type="component" value="Unassembled WGS sequence"/>
</dbReference>
<dbReference type="Gene3D" id="3.90.79.10">
    <property type="entry name" value="Nucleoside Triphosphate Pyrophosphohydrolase"/>
    <property type="match status" value="1"/>
</dbReference>
<feature type="domain" description="Nudix hydrolase" evidence="2">
    <location>
        <begin position="26"/>
        <end position="156"/>
    </location>
</feature>
<accession>A0ABQ3SQT6</accession>
<dbReference type="PANTHER" id="PTHR43736:SF1">
    <property type="entry name" value="DIHYDRONEOPTERIN TRIPHOSPHATE DIPHOSPHATASE"/>
    <property type="match status" value="1"/>
</dbReference>
<dbReference type="PANTHER" id="PTHR43736">
    <property type="entry name" value="ADP-RIBOSE PYROPHOSPHATASE"/>
    <property type="match status" value="1"/>
</dbReference>
<protein>
    <submittedName>
        <fullName evidence="3">DNA hydrolase</fullName>
    </submittedName>
</protein>
<dbReference type="SUPFAM" id="SSF55811">
    <property type="entry name" value="Nudix"/>
    <property type="match status" value="1"/>
</dbReference>
<evidence type="ECO:0000313" key="4">
    <source>
        <dbReference type="Proteomes" id="UP000613974"/>
    </source>
</evidence>
<evidence type="ECO:0000256" key="1">
    <source>
        <dbReference type="ARBA" id="ARBA00005582"/>
    </source>
</evidence>
<keyword evidence="3" id="KW-0378">Hydrolase</keyword>
<proteinExistence type="inferred from homology"/>
<dbReference type="InterPro" id="IPR000086">
    <property type="entry name" value="NUDIX_hydrolase_dom"/>
</dbReference>
<dbReference type="PROSITE" id="PS51462">
    <property type="entry name" value="NUDIX"/>
    <property type="match status" value="1"/>
</dbReference>
<dbReference type="EMBL" id="BNEC01000005">
    <property type="protein sequence ID" value="GHI70497.1"/>
    <property type="molecule type" value="Genomic_DNA"/>
</dbReference>